<keyword evidence="2" id="KW-1185">Reference proteome</keyword>
<evidence type="ECO:0000313" key="2">
    <source>
        <dbReference type="Proteomes" id="UP000765509"/>
    </source>
</evidence>
<name>A0A9Q3JZE9_9BASI</name>
<proteinExistence type="predicted"/>
<protein>
    <submittedName>
        <fullName evidence="1">Uncharacterized protein</fullName>
    </submittedName>
</protein>
<accession>A0A9Q3JZE9</accession>
<feature type="non-terminal residue" evidence="1">
    <location>
        <position position="1"/>
    </location>
</feature>
<dbReference type="EMBL" id="AVOT02086998">
    <property type="protein sequence ID" value="MBW0570836.1"/>
    <property type="molecule type" value="Genomic_DNA"/>
</dbReference>
<reference evidence="1" key="1">
    <citation type="submission" date="2021-03" db="EMBL/GenBank/DDBJ databases">
        <title>Draft genome sequence of rust myrtle Austropuccinia psidii MF-1, a brazilian biotype.</title>
        <authorList>
            <person name="Quecine M.C."/>
            <person name="Pachon D.M.R."/>
            <person name="Bonatelli M.L."/>
            <person name="Correr F.H."/>
            <person name="Franceschini L.M."/>
            <person name="Leite T.F."/>
            <person name="Margarido G.R.A."/>
            <person name="Almeida C.A."/>
            <person name="Ferrarezi J.A."/>
            <person name="Labate C.A."/>
        </authorList>
    </citation>
    <scope>NUCLEOTIDE SEQUENCE</scope>
    <source>
        <strain evidence="1">MF-1</strain>
    </source>
</reference>
<evidence type="ECO:0000313" key="1">
    <source>
        <dbReference type="EMBL" id="MBW0570836.1"/>
    </source>
</evidence>
<dbReference type="OrthoDB" id="5599418at2759"/>
<organism evidence="1 2">
    <name type="scientific">Austropuccinia psidii MF-1</name>
    <dbReference type="NCBI Taxonomy" id="1389203"/>
    <lineage>
        <taxon>Eukaryota</taxon>
        <taxon>Fungi</taxon>
        <taxon>Dikarya</taxon>
        <taxon>Basidiomycota</taxon>
        <taxon>Pucciniomycotina</taxon>
        <taxon>Pucciniomycetes</taxon>
        <taxon>Pucciniales</taxon>
        <taxon>Sphaerophragmiaceae</taxon>
        <taxon>Austropuccinia</taxon>
    </lineage>
</organism>
<sequence>STFIFNEEALSQFQLLKEAFTTAPISSHFNPSLPTYQGKSRVNCQQLTSCRTAHQSSHVSHENVTQSPNPFQHYLQHLGNFTALASTSPTLSMLMRLHRPPDETPTLPPHLHPHHSLRFHTPSLTILTLAECPPDMLPTPLILALV</sequence>
<dbReference type="AlphaFoldDB" id="A0A9Q3JZE9"/>
<gene>
    <name evidence="1" type="ORF">O181_110551</name>
</gene>
<dbReference type="Proteomes" id="UP000765509">
    <property type="component" value="Unassembled WGS sequence"/>
</dbReference>
<comment type="caution">
    <text evidence="1">The sequence shown here is derived from an EMBL/GenBank/DDBJ whole genome shotgun (WGS) entry which is preliminary data.</text>
</comment>